<sequence length="168" mass="18148">MRAADGRPVNYILRASILLPQRHKEQNRKGHASKKTSVARSIGAENGAFGPAKLDGLRTKPRPRVQRSPSKSRGLKEAALTATYEDSGVPVAQTATPASTLVRQPITLGIKKRDRDTLSVDEAKEEDEDAREARMDLTPKVPAKRHVDACTAYAVGCPGIAEELARAA</sequence>
<keyword evidence="2" id="KW-1185">Reference proteome</keyword>
<proteinExistence type="predicted"/>
<comment type="caution">
    <text evidence="1">The sequence shown here is derived from an EMBL/GenBank/DDBJ whole genome shotgun (WGS) entry which is preliminary data.</text>
</comment>
<reference evidence="1" key="1">
    <citation type="submission" date="2020-05" db="EMBL/GenBank/DDBJ databases">
        <title>Large-scale comparative analyses of tick genomes elucidate their genetic diversity and vector capacities.</title>
        <authorList>
            <person name="Jia N."/>
            <person name="Wang J."/>
            <person name="Shi W."/>
            <person name="Du L."/>
            <person name="Sun Y."/>
            <person name="Zhan W."/>
            <person name="Jiang J."/>
            <person name="Wang Q."/>
            <person name="Zhang B."/>
            <person name="Ji P."/>
            <person name="Sakyi L.B."/>
            <person name="Cui X."/>
            <person name="Yuan T."/>
            <person name="Jiang B."/>
            <person name="Yang W."/>
            <person name="Lam T.T.-Y."/>
            <person name="Chang Q."/>
            <person name="Ding S."/>
            <person name="Wang X."/>
            <person name="Zhu J."/>
            <person name="Ruan X."/>
            <person name="Zhao L."/>
            <person name="Wei J."/>
            <person name="Que T."/>
            <person name="Du C."/>
            <person name="Cheng J."/>
            <person name="Dai P."/>
            <person name="Han X."/>
            <person name="Huang E."/>
            <person name="Gao Y."/>
            <person name="Liu J."/>
            <person name="Shao H."/>
            <person name="Ye R."/>
            <person name="Li L."/>
            <person name="Wei W."/>
            <person name="Wang X."/>
            <person name="Wang C."/>
            <person name="Yang T."/>
            <person name="Huo Q."/>
            <person name="Li W."/>
            <person name="Guo W."/>
            <person name="Chen H."/>
            <person name="Zhou L."/>
            <person name="Ni X."/>
            <person name="Tian J."/>
            <person name="Zhou Y."/>
            <person name="Sheng Y."/>
            <person name="Liu T."/>
            <person name="Pan Y."/>
            <person name="Xia L."/>
            <person name="Li J."/>
            <person name="Zhao F."/>
            <person name="Cao W."/>
        </authorList>
    </citation>
    <scope>NUCLEOTIDE SEQUENCE</scope>
    <source>
        <strain evidence="1">Hyas-2018</strain>
    </source>
</reference>
<evidence type="ECO:0000313" key="1">
    <source>
        <dbReference type="EMBL" id="KAH6938389.1"/>
    </source>
</evidence>
<evidence type="ECO:0000313" key="2">
    <source>
        <dbReference type="Proteomes" id="UP000821845"/>
    </source>
</evidence>
<organism evidence="1 2">
    <name type="scientific">Hyalomma asiaticum</name>
    <name type="common">Tick</name>
    <dbReference type="NCBI Taxonomy" id="266040"/>
    <lineage>
        <taxon>Eukaryota</taxon>
        <taxon>Metazoa</taxon>
        <taxon>Ecdysozoa</taxon>
        <taxon>Arthropoda</taxon>
        <taxon>Chelicerata</taxon>
        <taxon>Arachnida</taxon>
        <taxon>Acari</taxon>
        <taxon>Parasitiformes</taxon>
        <taxon>Ixodida</taxon>
        <taxon>Ixodoidea</taxon>
        <taxon>Ixodidae</taxon>
        <taxon>Hyalomminae</taxon>
        <taxon>Hyalomma</taxon>
    </lineage>
</organism>
<name>A0ACB7SXA3_HYAAI</name>
<protein>
    <submittedName>
        <fullName evidence="1">Uncharacterized protein</fullName>
    </submittedName>
</protein>
<dbReference type="Proteomes" id="UP000821845">
    <property type="component" value="Chromosome 2"/>
</dbReference>
<gene>
    <name evidence="1" type="ORF">HPB50_009031</name>
</gene>
<dbReference type="EMBL" id="CM023482">
    <property type="protein sequence ID" value="KAH6938389.1"/>
    <property type="molecule type" value="Genomic_DNA"/>
</dbReference>
<accession>A0ACB7SXA3</accession>